<sequence length="434" mass="44658">MPDHEDGPWPSLERIFGAAAGMAAEIAKASVTSAPAAKPKALPKSPENQEVRAEGPRGLPGPAAQRAETPDSPPAAGTPEPTERPTSPGSLYAGATASPSAAGLVPGRPAGAGPRHAAPEEDGAPPDRPGIGPAPRHAVDPNAETGGEPSPDGEAAAAPDAEPAPGKELAPARGEVSDRETHGVEPAPDAAVPHDDPAPEDAVPAGYAHYVAAGLGGPLSRAARRVGGPDWGLRTVMATIIALMLLTVTGFGFERVTGVDVLPDGPAARFWPPPRDFPVLERSPPVNIRAKAVRISAEVHGVGTEPNGAIAVPTGDRFDEAGWYNQSPTPGEYGPAVIVGHVDNGEGPSVFNKLSRLRPGNRVEVTREDGTVAVFEVNSVKRFDRQHLPADEVFGDFSRPGLRLITCGGRWVGGTTGYADNVVVFAALVRSRGS</sequence>
<comment type="caution">
    <text evidence="3">The sequence shown here is derived from an EMBL/GenBank/DDBJ whole genome shotgun (WGS) entry which is preliminary data.</text>
</comment>
<evidence type="ECO:0000313" key="4">
    <source>
        <dbReference type="Proteomes" id="UP001589867"/>
    </source>
</evidence>
<dbReference type="Gene3D" id="2.40.260.10">
    <property type="entry name" value="Sortase"/>
    <property type="match status" value="1"/>
</dbReference>
<name>A0ABV6LZ13_9ACTN</name>
<evidence type="ECO:0000256" key="1">
    <source>
        <dbReference type="ARBA" id="ARBA00022801"/>
    </source>
</evidence>
<dbReference type="SUPFAM" id="SSF63817">
    <property type="entry name" value="Sortase"/>
    <property type="match status" value="1"/>
</dbReference>
<keyword evidence="4" id="KW-1185">Reference proteome</keyword>
<dbReference type="InterPro" id="IPR005754">
    <property type="entry name" value="Sortase"/>
</dbReference>
<feature type="compositionally biased region" description="Low complexity" evidence="2">
    <location>
        <begin position="27"/>
        <end position="46"/>
    </location>
</feature>
<feature type="compositionally biased region" description="Low complexity" evidence="2">
    <location>
        <begin position="146"/>
        <end position="166"/>
    </location>
</feature>
<proteinExistence type="predicted"/>
<dbReference type="CDD" id="cd05829">
    <property type="entry name" value="Sortase_F"/>
    <property type="match status" value="1"/>
</dbReference>
<organism evidence="3 4">
    <name type="scientific">Phytohabitans kaempferiae</name>
    <dbReference type="NCBI Taxonomy" id="1620943"/>
    <lineage>
        <taxon>Bacteria</taxon>
        <taxon>Bacillati</taxon>
        <taxon>Actinomycetota</taxon>
        <taxon>Actinomycetes</taxon>
        <taxon>Micromonosporales</taxon>
        <taxon>Micromonosporaceae</taxon>
    </lineage>
</organism>
<dbReference type="EMBL" id="JBHLUH010000009">
    <property type="protein sequence ID" value="MFC0527537.1"/>
    <property type="molecule type" value="Genomic_DNA"/>
</dbReference>
<dbReference type="RefSeq" id="WP_377247636.1">
    <property type="nucleotide sequence ID" value="NZ_JBHLUH010000009.1"/>
</dbReference>
<dbReference type="Pfam" id="PF04203">
    <property type="entry name" value="Sortase"/>
    <property type="match status" value="1"/>
</dbReference>
<protein>
    <submittedName>
        <fullName evidence="3">Class F sortase</fullName>
    </submittedName>
</protein>
<accession>A0ABV6LZ13</accession>
<dbReference type="Proteomes" id="UP001589867">
    <property type="component" value="Unassembled WGS sequence"/>
</dbReference>
<dbReference type="InterPro" id="IPR042001">
    <property type="entry name" value="Sortase_F"/>
</dbReference>
<evidence type="ECO:0000313" key="3">
    <source>
        <dbReference type="EMBL" id="MFC0527537.1"/>
    </source>
</evidence>
<gene>
    <name evidence="3" type="ORF">ACFFIA_07685</name>
</gene>
<keyword evidence="1" id="KW-0378">Hydrolase</keyword>
<reference evidence="3 4" key="1">
    <citation type="submission" date="2024-09" db="EMBL/GenBank/DDBJ databases">
        <authorList>
            <person name="Sun Q."/>
            <person name="Mori K."/>
        </authorList>
    </citation>
    <scope>NUCLEOTIDE SEQUENCE [LARGE SCALE GENOMIC DNA]</scope>
    <source>
        <strain evidence="3 4">TBRC 3947</strain>
    </source>
</reference>
<dbReference type="NCBIfam" id="NF033748">
    <property type="entry name" value="class_F_sortase"/>
    <property type="match status" value="1"/>
</dbReference>
<feature type="region of interest" description="Disordered" evidence="2">
    <location>
        <begin position="27"/>
        <end position="203"/>
    </location>
</feature>
<evidence type="ECO:0000256" key="2">
    <source>
        <dbReference type="SAM" id="MobiDB-lite"/>
    </source>
</evidence>
<feature type="compositionally biased region" description="Low complexity" evidence="2">
    <location>
        <begin position="101"/>
        <end position="116"/>
    </location>
</feature>
<dbReference type="InterPro" id="IPR023365">
    <property type="entry name" value="Sortase_dom-sf"/>
</dbReference>